<gene>
    <name evidence="11" type="ORF">JDV75_04580</name>
</gene>
<dbReference type="InterPro" id="IPR003593">
    <property type="entry name" value="AAA+_ATPase"/>
</dbReference>
<keyword evidence="6 11" id="KW-0067">ATP-binding</keyword>
<dbReference type="Gene3D" id="3.40.50.300">
    <property type="entry name" value="P-loop containing nucleotide triphosphate hydrolases"/>
    <property type="match status" value="1"/>
</dbReference>
<dbReference type="GO" id="GO:0006826">
    <property type="term" value="P:iron ion transport"/>
    <property type="evidence" value="ECO:0007669"/>
    <property type="project" value="UniProtKB-KW"/>
</dbReference>
<evidence type="ECO:0000256" key="8">
    <source>
        <dbReference type="ARBA" id="ARBA00023065"/>
    </source>
</evidence>
<keyword evidence="2" id="KW-0813">Transport</keyword>
<evidence type="ECO:0000256" key="7">
    <source>
        <dbReference type="ARBA" id="ARBA00023004"/>
    </source>
</evidence>
<dbReference type="PANTHER" id="PTHR42771">
    <property type="entry name" value="IRON(3+)-HYDROXAMATE IMPORT ATP-BINDING PROTEIN FHUC"/>
    <property type="match status" value="1"/>
</dbReference>
<evidence type="ECO:0000259" key="10">
    <source>
        <dbReference type="PROSITE" id="PS50893"/>
    </source>
</evidence>
<protein>
    <submittedName>
        <fullName evidence="11">ATP-binding cassette domain-containing protein</fullName>
    </submittedName>
</protein>
<dbReference type="AlphaFoldDB" id="A0A934M6Z9"/>
<evidence type="ECO:0000256" key="1">
    <source>
        <dbReference type="ARBA" id="ARBA00004202"/>
    </source>
</evidence>
<evidence type="ECO:0000256" key="5">
    <source>
        <dbReference type="ARBA" id="ARBA00022741"/>
    </source>
</evidence>
<dbReference type="RefSeq" id="WP_198738055.1">
    <property type="nucleotide sequence ID" value="NZ_JAEIOS010000011.1"/>
</dbReference>
<comment type="caution">
    <text evidence="11">The sequence shown here is derived from an EMBL/GenBank/DDBJ whole genome shotgun (WGS) entry which is preliminary data.</text>
</comment>
<keyword evidence="8" id="KW-0406">Ion transport</keyword>
<keyword evidence="4" id="KW-0410">Iron transport</keyword>
<feature type="domain" description="ABC transporter" evidence="10">
    <location>
        <begin position="2"/>
        <end position="236"/>
    </location>
</feature>
<accession>A0A934M6Z9</accession>
<dbReference type="Proteomes" id="UP000645966">
    <property type="component" value="Unassembled WGS sequence"/>
</dbReference>
<evidence type="ECO:0000256" key="4">
    <source>
        <dbReference type="ARBA" id="ARBA00022496"/>
    </source>
</evidence>
<dbReference type="InterPro" id="IPR027417">
    <property type="entry name" value="P-loop_NTPase"/>
</dbReference>
<name>A0A934M6Z9_9CORY</name>
<proteinExistence type="predicted"/>
<evidence type="ECO:0000313" key="12">
    <source>
        <dbReference type="Proteomes" id="UP000645966"/>
    </source>
</evidence>
<keyword evidence="3" id="KW-1003">Cell membrane</keyword>
<evidence type="ECO:0000256" key="6">
    <source>
        <dbReference type="ARBA" id="ARBA00022840"/>
    </source>
</evidence>
<evidence type="ECO:0000256" key="2">
    <source>
        <dbReference type="ARBA" id="ARBA00022448"/>
    </source>
</evidence>
<keyword evidence="7" id="KW-0408">Iron</keyword>
<dbReference type="InterPro" id="IPR017871">
    <property type="entry name" value="ABC_transporter-like_CS"/>
</dbReference>
<evidence type="ECO:0000256" key="3">
    <source>
        <dbReference type="ARBA" id="ARBA00022475"/>
    </source>
</evidence>
<sequence>MIRISGVTKTYDSEKVVDDVSVDIPAGGVTSVIGPNGAGKSTLLGIVSRLIQSDGGSVSVDGHDVSTTPSKKLSRILSVLRQDNRVAVRLTVRELVAFGRFPHSAGRLTREDEEAIDRAMAYLELEEFSERNLDELSGGQRQRAFVAMVLAQETDYILLDEPLNNLDIKHSLAMMKLLRRTAEDLGRTVVVVIHDINFAAAYSDRILAMKDGRLVHSCTPAELMTTENLASLYDVDLTVTEVAGRPVAVYF</sequence>
<keyword evidence="12" id="KW-1185">Reference proteome</keyword>
<dbReference type="PANTHER" id="PTHR42771:SF3">
    <property type="entry name" value="PETROBACTIN IMPORT ATP-BINDING PROTEIN YCLP"/>
    <property type="match status" value="1"/>
</dbReference>
<evidence type="ECO:0000313" key="11">
    <source>
        <dbReference type="EMBL" id="MBI8989032.1"/>
    </source>
</evidence>
<organism evidence="11 12">
    <name type="scientific">Corynebacterium meridianum</name>
    <dbReference type="NCBI Taxonomy" id="2765363"/>
    <lineage>
        <taxon>Bacteria</taxon>
        <taxon>Bacillati</taxon>
        <taxon>Actinomycetota</taxon>
        <taxon>Actinomycetes</taxon>
        <taxon>Mycobacteriales</taxon>
        <taxon>Corynebacteriaceae</taxon>
        <taxon>Corynebacterium</taxon>
    </lineage>
</organism>
<reference evidence="11" key="1">
    <citation type="submission" date="2020-12" db="EMBL/GenBank/DDBJ databases">
        <title>Genome public.</title>
        <authorList>
            <person name="Sun Q."/>
        </authorList>
    </citation>
    <scope>NUCLEOTIDE SEQUENCE</scope>
    <source>
        <strain evidence="11">CCM 8863</strain>
    </source>
</reference>
<dbReference type="Pfam" id="PF00005">
    <property type="entry name" value="ABC_tran"/>
    <property type="match status" value="1"/>
</dbReference>
<dbReference type="InterPro" id="IPR003439">
    <property type="entry name" value="ABC_transporter-like_ATP-bd"/>
</dbReference>
<comment type="subcellular location">
    <subcellularLocation>
        <location evidence="1">Cell membrane</location>
        <topology evidence="1">Peripheral membrane protein</topology>
    </subcellularLocation>
</comment>
<keyword evidence="9" id="KW-0472">Membrane</keyword>
<dbReference type="SMART" id="SM00382">
    <property type="entry name" value="AAA"/>
    <property type="match status" value="1"/>
</dbReference>
<evidence type="ECO:0000256" key="9">
    <source>
        <dbReference type="ARBA" id="ARBA00023136"/>
    </source>
</evidence>
<dbReference type="PROSITE" id="PS00211">
    <property type="entry name" value="ABC_TRANSPORTER_1"/>
    <property type="match status" value="1"/>
</dbReference>
<dbReference type="GO" id="GO:0005886">
    <property type="term" value="C:plasma membrane"/>
    <property type="evidence" value="ECO:0007669"/>
    <property type="project" value="UniProtKB-SubCell"/>
</dbReference>
<dbReference type="GO" id="GO:0016887">
    <property type="term" value="F:ATP hydrolysis activity"/>
    <property type="evidence" value="ECO:0007669"/>
    <property type="project" value="InterPro"/>
</dbReference>
<dbReference type="SUPFAM" id="SSF52540">
    <property type="entry name" value="P-loop containing nucleoside triphosphate hydrolases"/>
    <property type="match status" value="1"/>
</dbReference>
<dbReference type="FunFam" id="3.40.50.300:FF:000134">
    <property type="entry name" value="Iron-enterobactin ABC transporter ATP-binding protein"/>
    <property type="match status" value="1"/>
</dbReference>
<dbReference type="InterPro" id="IPR051535">
    <property type="entry name" value="Siderophore_ABC-ATPase"/>
</dbReference>
<keyword evidence="5" id="KW-0547">Nucleotide-binding</keyword>
<dbReference type="CDD" id="cd03214">
    <property type="entry name" value="ABC_Iron-Siderophores_B12_Hemin"/>
    <property type="match status" value="1"/>
</dbReference>
<dbReference type="GO" id="GO:0005524">
    <property type="term" value="F:ATP binding"/>
    <property type="evidence" value="ECO:0007669"/>
    <property type="project" value="UniProtKB-KW"/>
</dbReference>
<dbReference type="EMBL" id="JAEIOS010000011">
    <property type="protein sequence ID" value="MBI8989032.1"/>
    <property type="molecule type" value="Genomic_DNA"/>
</dbReference>
<dbReference type="PROSITE" id="PS50893">
    <property type="entry name" value="ABC_TRANSPORTER_2"/>
    <property type="match status" value="1"/>
</dbReference>